<dbReference type="SMART" id="SM00342">
    <property type="entry name" value="HTH_ARAC"/>
    <property type="match status" value="1"/>
</dbReference>
<dbReference type="InterPro" id="IPR018060">
    <property type="entry name" value="HTH_AraC"/>
</dbReference>
<evidence type="ECO:0000256" key="4">
    <source>
        <dbReference type="SAM" id="MobiDB-lite"/>
    </source>
</evidence>
<dbReference type="EMBL" id="JADBEK010000001">
    <property type="protein sequence ID" value="MBE1588309.1"/>
    <property type="molecule type" value="Genomic_DNA"/>
</dbReference>
<dbReference type="PANTHER" id="PTHR46796:SF6">
    <property type="entry name" value="ARAC SUBFAMILY"/>
    <property type="match status" value="1"/>
</dbReference>
<gene>
    <name evidence="6" type="ORF">H4W80_006567</name>
</gene>
<name>A0ABR9M5Z3_9ACTN</name>
<keyword evidence="2" id="KW-0238">DNA-binding</keyword>
<dbReference type="Pfam" id="PF12833">
    <property type="entry name" value="HTH_18"/>
    <property type="match status" value="1"/>
</dbReference>
<reference evidence="6 7" key="1">
    <citation type="submission" date="2020-10" db="EMBL/GenBank/DDBJ databases">
        <title>Sequencing the genomes of 1000 actinobacteria strains.</title>
        <authorList>
            <person name="Klenk H.-P."/>
        </authorList>
    </citation>
    <scope>NUCLEOTIDE SEQUENCE [LARGE SCALE GENOMIC DNA]</scope>
    <source>
        <strain evidence="6 7">DSM 43173</strain>
    </source>
</reference>
<protein>
    <submittedName>
        <fullName evidence="6">AraC-like DNA-binding protein</fullName>
    </submittedName>
</protein>
<feature type="domain" description="HTH araC/xylS-type" evidence="5">
    <location>
        <begin position="216"/>
        <end position="317"/>
    </location>
</feature>
<comment type="caution">
    <text evidence="6">The sequence shown here is derived from an EMBL/GenBank/DDBJ whole genome shotgun (WGS) entry which is preliminary data.</text>
</comment>
<sequence>MTEDTLLAPALPREYRAQSHDSGSVMESGSECVRMDEREISLGGLRLTTKTVAPMRIRQTPRPDHETGPRSAESYHLLIPLAGRVDIIWEHRRFSSGVGDLFVHDPTRMVACDVRPPGDGPAFRATCITVPQALLNLPAEHLDGLLGRPLSATEGIGGLLTDFVTNINKNVHNLRPVDGSRLGMTLASLVSALLFHALEVDGVSTTGQSHRNVLILRIQAFVQRHLREPDLTPRALAAAHHISTSYLHRLFQEEGLSVAAWIKAQRLERARLDLADPALCHVPIRAIASEWGFSHPSVFSRAFHRAFGISASEFRQQALRGPNAMR</sequence>
<dbReference type="InterPro" id="IPR050204">
    <property type="entry name" value="AraC_XylS_family_regulators"/>
</dbReference>
<dbReference type="Pfam" id="PF14525">
    <property type="entry name" value="AraC_binding_2"/>
    <property type="match status" value="1"/>
</dbReference>
<evidence type="ECO:0000256" key="1">
    <source>
        <dbReference type="ARBA" id="ARBA00023015"/>
    </source>
</evidence>
<dbReference type="Proteomes" id="UP000633509">
    <property type="component" value="Unassembled WGS sequence"/>
</dbReference>
<proteinExistence type="predicted"/>
<keyword evidence="1" id="KW-0805">Transcription regulation</keyword>
<dbReference type="PROSITE" id="PS01124">
    <property type="entry name" value="HTH_ARAC_FAMILY_2"/>
    <property type="match status" value="1"/>
</dbReference>
<feature type="region of interest" description="Disordered" evidence="4">
    <location>
        <begin position="1"/>
        <end position="31"/>
    </location>
</feature>
<dbReference type="RefSeq" id="WP_192788548.1">
    <property type="nucleotide sequence ID" value="NZ_JADBEK010000001.1"/>
</dbReference>
<accession>A0ABR9M5Z3</accession>
<dbReference type="PANTHER" id="PTHR46796">
    <property type="entry name" value="HTH-TYPE TRANSCRIPTIONAL ACTIVATOR RHAS-RELATED"/>
    <property type="match status" value="1"/>
</dbReference>
<dbReference type="InterPro" id="IPR035418">
    <property type="entry name" value="AraC-bd_2"/>
</dbReference>
<keyword evidence="7" id="KW-1185">Reference proteome</keyword>
<organism evidence="6 7">
    <name type="scientific">Nonomuraea angiospora</name>
    <dbReference type="NCBI Taxonomy" id="46172"/>
    <lineage>
        <taxon>Bacteria</taxon>
        <taxon>Bacillati</taxon>
        <taxon>Actinomycetota</taxon>
        <taxon>Actinomycetes</taxon>
        <taxon>Streptosporangiales</taxon>
        <taxon>Streptosporangiaceae</taxon>
        <taxon>Nonomuraea</taxon>
    </lineage>
</organism>
<evidence type="ECO:0000256" key="2">
    <source>
        <dbReference type="ARBA" id="ARBA00023125"/>
    </source>
</evidence>
<evidence type="ECO:0000313" key="6">
    <source>
        <dbReference type="EMBL" id="MBE1588309.1"/>
    </source>
</evidence>
<dbReference type="SUPFAM" id="SSF46689">
    <property type="entry name" value="Homeodomain-like"/>
    <property type="match status" value="1"/>
</dbReference>
<evidence type="ECO:0000259" key="5">
    <source>
        <dbReference type="PROSITE" id="PS01124"/>
    </source>
</evidence>
<dbReference type="Gene3D" id="1.10.10.60">
    <property type="entry name" value="Homeodomain-like"/>
    <property type="match status" value="1"/>
</dbReference>
<evidence type="ECO:0000313" key="7">
    <source>
        <dbReference type="Proteomes" id="UP000633509"/>
    </source>
</evidence>
<keyword evidence="3" id="KW-0804">Transcription</keyword>
<dbReference type="InterPro" id="IPR009057">
    <property type="entry name" value="Homeodomain-like_sf"/>
</dbReference>
<evidence type="ECO:0000256" key="3">
    <source>
        <dbReference type="ARBA" id="ARBA00023163"/>
    </source>
</evidence>